<gene>
    <name evidence="2" type="ORF">UT28_C0001G0525</name>
</gene>
<keyword evidence="1" id="KW-0812">Transmembrane</keyword>
<name>A0A0G4B434_9BACT</name>
<evidence type="ECO:0000313" key="3">
    <source>
        <dbReference type="Proteomes" id="UP000035648"/>
    </source>
</evidence>
<protein>
    <submittedName>
        <fullName evidence="2">Uncharacterized protein</fullName>
    </submittedName>
</protein>
<sequence>MKSQSFRNYKIGAKVTFLVMIAESIFWLVWMFSRPIPSLSYMGIKVNMWFTDLVLLFLLFIPAIALTMMFVGHWDDSEWERSDEMRGMMTTVSGAAGIVAILMTLVVSPSAFPISLVFLITIPILTGLFSSGGYLWVVLNSAPISVGCLAIVIALQYGLGVGLASWMIGLVVCEILLAGAYGFGRIVRFVIRMAFLLFTKLPWRAIGRWVVK</sequence>
<keyword evidence="1" id="KW-0472">Membrane</keyword>
<evidence type="ECO:0000313" key="2">
    <source>
        <dbReference type="EMBL" id="AKM82330.1"/>
    </source>
</evidence>
<dbReference type="KEGG" id="bbgw:UT28_C0001G0525"/>
<accession>A0A0G4B434</accession>
<feature type="transmembrane region" description="Helical" evidence="1">
    <location>
        <begin position="12"/>
        <end position="33"/>
    </location>
</feature>
<dbReference type="Proteomes" id="UP000035648">
    <property type="component" value="Chromosome"/>
</dbReference>
<keyword evidence="1" id="KW-1133">Transmembrane helix</keyword>
<feature type="transmembrane region" description="Helical" evidence="1">
    <location>
        <begin position="86"/>
        <end position="105"/>
    </location>
</feature>
<proteinExistence type="predicted"/>
<dbReference type="AlphaFoldDB" id="A0A0G4B434"/>
<reference evidence="2 3" key="1">
    <citation type="journal article" date="2015" name="Nature">
        <title>rRNA introns, odd ribosomes, and small enigmatic genomes across a large radiation of phyla.</title>
        <authorList>
            <person name="Brown C.T."/>
            <person name="Hug L.A."/>
            <person name="Thomas B.C."/>
            <person name="Sharon I."/>
            <person name="Castelle C.J."/>
            <person name="Singh A."/>
            <person name="Wilkins M.J."/>
            <person name="Williams K.H."/>
            <person name="Banfield J.F."/>
        </authorList>
    </citation>
    <scope>NUCLEOTIDE SEQUENCE [LARGE SCALE GENOMIC DNA]</scope>
</reference>
<feature type="transmembrane region" description="Helical" evidence="1">
    <location>
        <begin position="53"/>
        <end position="74"/>
    </location>
</feature>
<feature type="transmembrane region" description="Helical" evidence="1">
    <location>
        <begin position="163"/>
        <end position="183"/>
    </location>
</feature>
<organism evidence="2 3">
    <name type="scientific">Berkelbacteria bacterium GW2011_GWE1_39_12</name>
    <dbReference type="NCBI Taxonomy" id="1618337"/>
    <lineage>
        <taxon>Bacteria</taxon>
        <taxon>Candidatus Berkelbacteria</taxon>
    </lineage>
</organism>
<feature type="transmembrane region" description="Helical" evidence="1">
    <location>
        <begin position="111"/>
        <end position="129"/>
    </location>
</feature>
<evidence type="ECO:0000256" key="1">
    <source>
        <dbReference type="SAM" id="Phobius"/>
    </source>
</evidence>
<dbReference type="EMBL" id="CP011213">
    <property type="protein sequence ID" value="AKM82330.1"/>
    <property type="molecule type" value="Genomic_DNA"/>
</dbReference>